<accession>I0K4F2</accession>
<dbReference type="RefSeq" id="WP_015330105.1">
    <property type="nucleotide sequence ID" value="NC_020054.1"/>
</dbReference>
<sequence>MPQDNRQPPIPLNDFRPGDTFANRIALSLSGLHRPRRAGISGTSAHGADSIILAGMYEDDIDAGDRIWYAGHGGRDQKTGKQIADQTLDAYNMALLRNVALGHPVRLIRGATLRNEHAPTEGYRYEGLFQVRSYERVRGKAGFWIWLFYLERLVPDRAG</sequence>
<dbReference type="STRING" id="1166018.FAES_0994"/>
<reference evidence="2 3" key="1">
    <citation type="journal article" date="2012" name="J. Bacteriol.">
        <title>Genome Sequence of Fibrella aestuarina BUZ 2T, a Filamentous Marine Bacterium.</title>
        <authorList>
            <person name="Filippini M."/>
            <person name="Qi W."/>
            <person name="Blom J."/>
            <person name="Goesmann A."/>
            <person name="Smits T.H."/>
            <person name="Bagheri H.C."/>
        </authorList>
    </citation>
    <scope>NUCLEOTIDE SEQUENCE [LARGE SCALE GENOMIC DNA]</scope>
    <source>
        <strain evidence="3">BUZ 2T</strain>
    </source>
</reference>
<dbReference type="AlphaFoldDB" id="I0K4F2"/>
<dbReference type="InterPro" id="IPR036987">
    <property type="entry name" value="SRA-YDG_sf"/>
</dbReference>
<organism evidence="2 3">
    <name type="scientific">Fibrella aestuarina BUZ 2</name>
    <dbReference type="NCBI Taxonomy" id="1166018"/>
    <lineage>
        <taxon>Bacteria</taxon>
        <taxon>Pseudomonadati</taxon>
        <taxon>Bacteroidota</taxon>
        <taxon>Cytophagia</taxon>
        <taxon>Cytophagales</taxon>
        <taxon>Spirosomataceae</taxon>
        <taxon>Fibrella</taxon>
    </lineage>
</organism>
<dbReference type="GO" id="GO:0044027">
    <property type="term" value="P:negative regulation of gene expression via chromosomal CpG island methylation"/>
    <property type="evidence" value="ECO:0007669"/>
    <property type="project" value="TreeGrafter"/>
</dbReference>
<evidence type="ECO:0000313" key="2">
    <source>
        <dbReference type="EMBL" id="CCG99005.1"/>
    </source>
</evidence>
<dbReference type="SUPFAM" id="SSF88697">
    <property type="entry name" value="PUA domain-like"/>
    <property type="match status" value="1"/>
</dbReference>
<dbReference type="InterPro" id="IPR045134">
    <property type="entry name" value="UHRF1/2-like"/>
</dbReference>
<dbReference type="PANTHER" id="PTHR14140">
    <property type="entry name" value="E3 UBIQUITIN-PROTEIN LIGASE UHRF-RELATED"/>
    <property type="match status" value="1"/>
</dbReference>
<name>I0K4F2_9BACT</name>
<proteinExistence type="predicted"/>
<dbReference type="HOGENOM" id="CLU_090083_2_1_10"/>
<evidence type="ECO:0000259" key="1">
    <source>
        <dbReference type="PROSITE" id="PS51015"/>
    </source>
</evidence>
<dbReference type="KEGG" id="fae:FAES_0994"/>
<protein>
    <submittedName>
        <fullName evidence="2">E3 ubiquitin-protein ligase UHRF1</fullName>
        <ecNumber evidence="2">6.3.2.-</ecNumber>
    </submittedName>
</protein>
<dbReference type="PROSITE" id="PS51015">
    <property type="entry name" value="YDG"/>
    <property type="match status" value="1"/>
</dbReference>
<dbReference type="eggNOG" id="COG3440">
    <property type="taxonomic scope" value="Bacteria"/>
</dbReference>
<dbReference type="OrthoDB" id="67788at2"/>
<dbReference type="Gene3D" id="2.30.280.10">
    <property type="entry name" value="SRA-YDG"/>
    <property type="match status" value="1"/>
</dbReference>
<dbReference type="InterPro" id="IPR015947">
    <property type="entry name" value="PUA-like_sf"/>
</dbReference>
<keyword evidence="3" id="KW-1185">Reference proteome</keyword>
<dbReference type="Proteomes" id="UP000011058">
    <property type="component" value="Chromosome"/>
</dbReference>
<gene>
    <name evidence="2" type="primary">VIM1</name>
    <name evidence="2" type="ORF">FAES_0994</name>
</gene>
<dbReference type="InterPro" id="IPR003105">
    <property type="entry name" value="SRA_YDG"/>
</dbReference>
<feature type="domain" description="YDG" evidence="1">
    <location>
        <begin position="10"/>
        <end position="152"/>
    </location>
</feature>
<dbReference type="Pfam" id="PF02182">
    <property type="entry name" value="SAD_SRA"/>
    <property type="match status" value="1"/>
</dbReference>
<dbReference type="PANTHER" id="PTHR14140:SF27">
    <property type="entry name" value="OS04G0289800 PROTEIN"/>
    <property type="match status" value="1"/>
</dbReference>
<evidence type="ECO:0000313" key="3">
    <source>
        <dbReference type="Proteomes" id="UP000011058"/>
    </source>
</evidence>
<dbReference type="GO" id="GO:0016567">
    <property type="term" value="P:protein ubiquitination"/>
    <property type="evidence" value="ECO:0007669"/>
    <property type="project" value="TreeGrafter"/>
</dbReference>
<dbReference type="EMBL" id="HE796683">
    <property type="protein sequence ID" value="CCG99005.1"/>
    <property type="molecule type" value="Genomic_DNA"/>
</dbReference>
<dbReference type="EC" id="6.3.2.-" evidence="2"/>
<dbReference type="GO" id="GO:0061630">
    <property type="term" value="F:ubiquitin protein ligase activity"/>
    <property type="evidence" value="ECO:0007669"/>
    <property type="project" value="TreeGrafter"/>
</dbReference>
<dbReference type="SMART" id="SM00466">
    <property type="entry name" value="SRA"/>
    <property type="match status" value="1"/>
</dbReference>